<dbReference type="RefSeq" id="WP_219539135.1">
    <property type="nucleotide sequence ID" value="NZ_JAHKRM010000054.1"/>
</dbReference>
<keyword evidence="4" id="KW-1185">Reference proteome</keyword>
<evidence type="ECO:0000256" key="2">
    <source>
        <dbReference type="SAM" id="Phobius"/>
    </source>
</evidence>
<gene>
    <name evidence="3" type="ORF">ACFSJ0_62585</name>
</gene>
<evidence type="ECO:0008006" key="5">
    <source>
        <dbReference type="Google" id="ProtNLM"/>
    </source>
</evidence>
<evidence type="ECO:0000313" key="3">
    <source>
        <dbReference type="EMBL" id="MFD1547721.1"/>
    </source>
</evidence>
<evidence type="ECO:0000313" key="4">
    <source>
        <dbReference type="Proteomes" id="UP001597097"/>
    </source>
</evidence>
<reference evidence="4" key="1">
    <citation type="journal article" date="2019" name="Int. J. Syst. Evol. Microbiol.">
        <title>The Global Catalogue of Microorganisms (GCM) 10K type strain sequencing project: providing services to taxonomists for standard genome sequencing and annotation.</title>
        <authorList>
            <consortium name="The Broad Institute Genomics Platform"/>
            <consortium name="The Broad Institute Genome Sequencing Center for Infectious Disease"/>
            <person name="Wu L."/>
            <person name="Ma J."/>
        </authorList>
    </citation>
    <scope>NUCLEOTIDE SEQUENCE [LARGE SCALE GENOMIC DNA]</scope>
    <source>
        <strain evidence="4">CGMCC 1.15399</strain>
    </source>
</reference>
<feature type="compositionally biased region" description="Polar residues" evidence="1">
    <location>
        <begin position="345"/>
        <end position="361"/>
    </location>
</feature>
<sequence length="361" mass="38413">MTASTSTAKPHGLRLWWWILILGCLISVVLNIWHAVTLETHGKGHPVLGIIFALVPVLFAALLSHGLVSPVVAQWFKWPILALFAIAMLTSISSQAAVLAPYGGGYGGEWSIPIVLDASTLLALNAITTAATKAREALEEADREAELAGIRADIRPALEADIRAEYEADMPRVRADIEAGIRAELEADMSARVEAARADIEARAEADMTVRLETAEADIRQRVEVEIEARLRREMAEASKSQPHRKALPPGSKKTNGNGLSSKDRAKILLGQNPEMTGGELGKALGLDPRSGRRLLDQIQSEQGGSTPGGGGHDDPKGADGADMSASHVRLRAVPRPPEDADMSAPSNADMSAPSNADMSA</sequence>
<accession>A0ABW4GZA7</accession>
<organism evidence="3 4">
    <name type="scientific">Nonomuraea guangzhouensis</name>
    <dbReference type="NCBI Taxonomy" id="1291555"/>
    <lineage>
        <taxon>Bacteria</taxon>
        <taxon>Bacillati</taxon>
        <taxon>Actinomycetota</taxon>
        <taxon>Actinomycetes</taxon>
        <taxon>Streptosporangiales</taxon>
        <taxon>Streptosporangiaceae</taxon>
        <taxon>Nonomuraea</taxon>
    </lineage>
</organism>
<evidence type="ECO:0000256" key="1">
    <source>
        <dbReference type="SAM" id="MobiDB-lite"/>
    </source>
</evidence>
<feature type="region of interest" description="Disordered" evidence="1">
    <location>
        <begin position="301"/>
        <end position="361"/>
    </location>
</feature>
<proteinExistence type="predicted"/>
<name>A0ABW4GZA7_9ACTN</name>
<keyword evidence="2" id="KW-0472">Membrane</keyword>
<feature type="transmembrane region" description="Helical" evidence="2">
    <location>
        <begin position="15"/>
        <end position="35"/>
    </location>
</feature>
<feature type="region of interest" description="Disordered" evidence="1">
    <location>
        <begin position="235"/>
        <end position="262"/>
    </location>
</feature>
<keyword evidence="2" id="KW-0812">Transmembrane</keyword>
<comment type="caution">
    <text evidence="3">The sequence shown here is derived from an EMBL/GenBank/DDBJ whole genome shotgun (WGS) entry which is preliminary data.</text>
</comment>
<dbReference type="EMBL" id="JBHUCM010000082">
    <property type="protein sequence ID" value="MFD1547721.1"/>
    <property type="molecule type" value="Genomic_DNA"/>
</dbReference>
<feature type="transmembrane region" description="Helical" evidence="2">
    <location>
        <begin position="47"/>
        <end position="68"/>
    </location>
</feature>
<feature type="transmembrane region" description="Helical" evidence="2">
    <location>
        <begin position="80"/>
        <end position="102"/>
    </location>
</feature>
<dbReference type="Proteomes" id="UP001597097">
    <property type="component" value="Unassembled WGS sequence"/>
</dbReference>
<protein>
    <recommendedName>
        <fullName evidence="5">DUF2637 domain-containing protein</fullName>
    </recommendedName>
</protein>
<keyword evidence="2" id="KW-1133">Transmembrane helix</keyword>